<dbReference type="InterPro" id="IPR001328">
    <property type="entry name" value="Pept_tRNA_hydro"/>
</dbReference>
<proteinExistence type="inferred from homology"/>
<accession>A0A175VY93</accession>
<comment type="caution">
    <text evidence="6">The sequence shown here is derived from an EMBL/GenBank/DDBJ whole genome shotgun (WGS) entry which is preliminary data.</text>
</comment>
<dbReference type="Pfam" id="PF01195">
    <property type="entry name" value="Pept_tRNA_hydro"/>
    <property type="match status" value="1"/>
</dbReference>
<keyword evidence="2" id="KW-0820">tRNA-binding</keyword>
<dbReference type="PANTHER" id="PTHR17224">
    <property type="entry name" value="PEPTIDYL-TRNA HYDROLASE"/>
    <property type="match status" value="1"/>
</dbReference>
<dbReference type="VEuPathDB" id="FungiDB:MMYC01_207265"/>
<name>A0A175VY93_9PEZI</name>
<dbReference type="EMBL" id="LCTW02000221">
    <property type="protein sequence ID" value="KXX76242.1"/>
    <property type="molecule type" value="Genomic_DNA"/>
</dbReference>
<dbReference type="GO" id="GO:0000049">
    <property type="term" value="F:tRNA binding"/>
    <property type="evidence" value="ECO:0007669"/>
    <property type="project" value="UniProtKB-KW"/>
</dbReference>
<dbReference type="InterPro" id="IPR018171">
    <property type="entry name" value="Pept_tRNA_hydro_CS"/>
</dbReference>
<dbReference type="PROSITE" id="PS01196">
    <property type="entry name" value="PEPT_TRNA_HYDROL_2"/>
    <property type="match status" value="1"/>
</dbReference>
<comment type="similarity">
    <text evidence="5">Belongs to the PTH family.</text>
</comment>
<dbReference type="STRING" id="100816.A0A175VY93"/>
<dbReference type="OrthoDB" id="1711136at2759"/>
<dbReference type="EC" id="3.1.1.29" evidence="1"/>
<sequence>MPPVQRVLILSIGNPGKYRNTYHSAGHIVLESLRKRLSPDLSPFTETRYGKQAALASTGWRYSLVQSPAIMNVSGTWVAAATRQYFEEHMLSPEQGAVVLLHDDLELDMGTVKTRKWDSSHKGHNGVRSIQGSRILLSQAPGAKFARVSVGIGRPQARDKATVSDFVLSAVSRHDRSVLEGRSTEGVLDALISLENKWKGE</sequence>
<dbReference type="PANTHER" id="PTHR17224:SF1">
    <property type="entry name" value="PEPTIDYL-TRNA HYDROLASE"/>
    <property type="match status" value="1"/>
</dbReference>
<evidence type="ECO:0000313" key="7">
    <source>
        <dbReference type="Proteomes" id="UP000078237"/>
    </source>
</evidence>
<dbReference type="InterPro" id="IPR036416">
    <property type="entry name" value="Pept_tRNA_hydro_sf"/>
</dbReference>
<evidence type="ECO:0000256" key="1">
    <source>
        <dbReference type="ARBA" id="ARBA00013260"/>
    </source>
</evidence>
<evidence type="ECO:0000256" key="3">
    <source>
        <dbReference type="ARBA" id="ARBA00022801"/>
    </source>
</evidence>
<evidence type="ECO:0000256" key="2">
    <source>
        <dbReference type="ARBA" id="ARBA00022555"/>
    </source>
</evidence>
<dbReference type="Gene3D" id="3.40.50.1470">
    <property type="entry name" value="Peptidyl-tRNA hydrolase"/>
    <property type="match status" value="1"/>
</dbReference>
<keyword evidence="4" id="KW-0694">RNA-binding</keyword>
<keyword evidence="3 6" id="KW-0378">Hydrolase</keyword>
<evidence type="ECO:0000256" key="5">
    <source>
        <dbReference type="ARBA" id="ARBA00038063"/>
    </source>
</evidence>
<evidence type="ECO:0000256" key="4">
    <source>
        <dbReference type="ARBA" id="ARBA00022884"/>
    </source>
</evidence>
<organism evidence="6 7">
    <name type="scientific">Madurella mycetomatis</name>
    <dbReference type="NCBI Taxonomy" id="100816"/>
    <lineage>
        <taxon>Eukaryota</taxon>
        <taxon>Fungi</taxon>
        <taxon>Dikarya</taxon>
        <taxon>Ascomycota</taxon>
        <taxon>Pezizomycotina</taxon>
        <taxon>Sordariomycetes</taxon>
        <taxon>Sordariomycetidae</taxon>
        <taxon>Sordariales</taxon>
        <taxon>Sordariales incertae sedis</taxon>
        <taxon>Madurella</taxon>
    </lineage>
</organism>
<dbReference type="AlphaFoldDB" id="A0A175VY93"/>
<dbReference type="SUPFAM" id="SSF53178">
    <property type="entry name" value="Peptidyl-tRNA hydrolase-like"/>
    <property type="match status" value="1"/>
</dbReference>
<keyword evidence="7" id="KW-1185">Reference proteome</keyword>
<dbReference type="Proteomes" id="UP000078237">
    <property type="component" value="Unassembled WGS sequence"/>
</dbReference>
<gene>
    <name evidence="6" type="ORF">MMYC01_207265</name>
</gene>
<evidence type="ECO:0000313" key="6">
    <source>
        <dbReference type="EMBL" id="KXX76242.1"/>
    </source>
</evidence>
<protein>
    <recommendedName>
        <fullName evidence="1">peptidyl-tRNA hydrolase</fullName>
        <ecNumber evidence="1">3.1.1.29</ecNumber>
    </recommendedName>
</protein>
<reference evidence="6 7" key="1">
    <citation type="journal article" date="2016" name="Genome Announc.">
        <title>Genome Sequence of Madurella mycetomatis mm55, Isolated from a Human Mycetoma Case in Sudan.</title>
        <authorList>
            <person name="Smit S."/>
            <person name="Derks M.F."/>
            <person name="Bervoets S."/>
            <person name="Fahal A."/>
            <person name="van Leeuwen W."/>
            <person name="van Belkum A."/>
            <person name="van de Sande W.W."/>
        </authorList>
    </citation>
    <scope>NUCLEOTIDE SEQUENCE [LARGE SCALE GENOMIC DNA]</scope>
    <source>
        <strain evidence="7">mm55</strain>
    </source>
</reference>
<dbReference type="GO" id="GO:0004045">
    <property type="term" value="F:peptidyl-tRNA hydrolase activity"/>
    <property type="evidence" value="ECO:0007669"/>
    <property type="project" value="UniProtKB-EC"/>
</dbReference>